<dbReference type="SUPFAM" id="SSF56219">
    <property type="entry name" value="DNase I-like"/>
    <property type="match status" value="1"/>
</dbReference>
<gene>
    <name evidence="2" type="ORF">ACFSSE_12745</name>
</gene>
<keyword evidence="3" id="KW-1185">Reference proteome</keyword>
<dbReference type="PANTHER" id="PTHR14859">
    <property type="entry name" value="CALCOFLUOR WHITE HYPERSENSITIVE PROTEIN PRECURSOR"/>
    <property type="match status" value="1"/>
</dbReference>
<sequence length="272" mass="30254">MKNLNSFNYKWPILLLVLAFSGCKINNKSTNNQQFIVKVMSYNIHHGNPPGYENKIDLKAIVETIKNADADIVALQEVDVNTKRSGNINEAEILAKELGMFLFFSKAIDFDGGDYGLAIISKYPLTETHFEKLSLAADAKAEPRILQMVTVNIPNQKPFVFANTHLDVLNTGNRPLQAKQIVAIANKHKLPFIIAGDWNATLNSTTLSIMDEAFTRTCSNCPVTCIEEGENGAIDFIAYTKSAPFKTKNYSVFSDNYASDHFPILAEIIITK</sequence>
<keyword evidence="2" id="KW-0255">Endonuclease</keyword>
<keyword evidence="2" id="KW-0540">Nuclease</keyword>
<evidence type="ECO:0000313" key="3">
    <source>
        <dbReference type="Proteomes" id="UP001597546"/>
    </source>
</evidence>
<name>A0ABW5TUN8_9SPHI</name>
<keyword evidence="2" id="KW-0378">Hydrolase</keyword>
<accession>A0ABW5TUN8</accession>
<protein>
    <submittedName>
        <fullName evidence="2">Endonuclease/exonuclease/phosphatase family protein</fullName>
    </submittedName>
</protein>
<comment type="caution">
    <text evidence="2">The sequence shown here is derived from an EMBL/GenBank/DDBJ whole genome shotgun (WGS) entry which is preliminary data.</text>
</comment>
<evidence type="ECO:0000259" key="1">
    <source>
        <dbReference type="Pfam" id="PF03372"/>
    </source>
</evidence>
<dbReference type="Proteomes" id="UP001597546">
    <property type="component" value="Unassembled WGS sequence"/>
</dbReference>
<dbReference type="EMBL" id="JBHULV010000045">
    <property type="protein sequence ID" value="MFD2732569.1"/>
    <property type="molecule type" value="Genomic_DNA"/>
</dbReference>
<organism evidence="2 3">
    <name type="scientific">Pedobacter alpinus</name>
    <dbReference type="NCBI Taxonomy" id="1590643"/>
    <lineage>
        <taxon>Bacteria</taxon>
        <taxon>Pseudomonadati</taxon>
        <taxon>Bacteroidota</taxon>
        <taxon>Sphingobacteriia</taxon>
        <taxon>Sphingobacteriales</taxon>
        <taxon>Sphingobacteriaceae</taxon>
        <taxon>Pedobacter</taxon>
    </lineage>
</organism>
<feature type="domain" description="Endonuclease/exonuclease/phosphatase" evidence="1">
    <location>
        <begin position="40"/>
        <end position="261"/>
    </location>
</feature>
<dbReference type="InterPro" id="IPR051916">
    <property type="entry name" value="GPI-anchor_lipid_remodeler"/>
</dbReference>
<evidence type="ECO:0000313" key="2">
    <source>
        <dbReference type="EMBL" id="MFD2732569.1"/>
    </source>
</evidence>
<dbReference type="PROSITE" id="PS51257">
    <property type="entry name" value="PROKAR_LIPOPROTEIN"/>
    <property type="match status" value="1"/>
</dbReference>
<reference evidence="3" key="1">
    <citation type="journal article" date="2019" name="Int. J. Syst. Evol. Microbiol.">
        <title>The Global Catalogue of Microorganisms (GCM) 10K type strain sequencing project: providing services to taxonomists for standard genome sequencing and annotation.</title>
        <authorList>
            <consortium name="The Broad Institute Genomics Platform"/>
            <consortium name="The Broad Institute Genome Sequencing Center for Infectious Disease"/>
            <person name="Wu L."/>
            <person name="Ma J."/>
        </authorList>
    </citation>
    <scope>NUCLEOTIDE SEQUENCE [LARGE SCALE GENOMIC DNA]</scope>
    <source>
        <strain evidence="3">KCTC 42456</strain>
    </source>
</reference>
<dbReference type="PANTHER" id="PTHR14859:SF15">
    <property type="entry name" value="ENDONUCLEASE_EXONUCLEASE_PHOSPHATASE DOMAIN-CONTAINING PROTEIN"/>
    <property type="match status" value="1"/>
</dbReference>
<dbReference type="Gene3D" id="3.60.10.10">
    <property type="entry name" value="Endonuclease/exonuclease/phosphatase"/>
    <property type="match status" value="1"/>
</dbReference>
<dbReference type="InterPro" id="IPR036691">
    <property type="entry name" value="Endo/exonu/phosph_ase_sf"/>
</dbReference>
<dbReference type="InterPro" id="IPR005135">
    <property type="entry name" value="Endo/exonuclease/phosphatase"/>
</dbReference>
<dbReference type="Pfam" id="PF03372">
    <property type="entry name" value="Exo_endo_phos"/>
    <property type="match status" value="1"/>
</dbReference>
<dbReference type="GO" id="GO:0004519">
    <property type="term" value="F:endonuclease activity"/>
    <property type="evidence" value="ECO:0007669"/>
    <property type="project" value="UniProtKB-KW"/>
</dbReference>
<dbReference type="RefSeq" id="WP_379047125.1">
    <property type="nucleotide sequence ID" value="NZ_JBHSKW010000064.1"/>
</dbReference>
<proteinExistence type="predicted"/>